<keyword evidence="2 5" id="KW-0812">Transmembrane</keyword>
<reference evidence="6" key="1">
    <citation type="journal article" date="2014" name="Int. J. Syst. Evol. Microbiol.">
        <title>Complete genome sequence of Corynebacterium casei LMG S-19264T (=DSM 44701T), isolated from a smear-ripened cheese.</title>
        <authorList>
            <consortium name="US DOE Joint Genome Institute (JGI-PGF)"/>
            <person name="Walter F."/>
            <person name="Albersmeier A."/>
            <person name="Kalinowski J."/>
            <person name="Ruckert C."/>
        </authorList>
    </citation>
    <scope>NUCLEOTIDE SEQUENCE</scope>
    <source>
        <strain evidence="6">CGMCC 1.14988</strain>
    </source>
</reference>
<accession>A0A8J3A8X5</accession>
<evidence type="ECO:0000256" key="3">
    <source>
        <dbReference type="ARBA" id="ARBA00022989"/>
    </source>
</evidence>
<keyword evidence="3 5" id="KW-1133">Transmembrane helix</keyword>
<dbReference type="SUPFAM" id="SSF144083">
    <property type="entry name" value="Magnesium transport protein CorA, transmembrane region"/>
    <property type="match status" value="1"/>
</dbReference>
<dbReference type="GO" id="GO:0016020">
    <property type="term" value="C:membrane"/>
    <property type="evidence" value="ECO:0007669"/>
    <property type="project" value="UniProtKB-SubCell"/>
</dbReference>
<protein>
    <submittedName>
        <fullName evidence="6">Uncharacterized protein</fullName>
    </submittedName>
</protein>
<comment type="subcellular location">
    <subcellularLocation>
        <location evidence="1">Membrane</location>
        <topology evidence="1">Multi-pass membrane protein</topology>
    </subcellularLocation>
</comment>
<dbReference type="RefSeq" id="WP_165403896.1">
    <property type="nucleotide sequence ID" value="NZ_BMHA01000007.1"/>
</dbReference>
<evidence type="ECO:0000256" key="4">
    <source>
        <dbReference type="ARBA" id="ARBA00023136"/>
    </source>
</evidence>
<evidence type="ECO:0000313" key="7">
    <source>
        <dbReference type="Proteomes" id="UP000650511"/>
    </source>
</evidence>
<evidence type="ECO:0000256" key="2">
    <source>
        <dbReference type="ARBA" id="ARBA00022692"/>
    </source>
</evidence>
<sequence length="53" mass="5969">MGLAVARFVDGVSGRNFAHMPELTWRYGDHAVLVAMATICLALYRLFKRSGWL</sequence>
<evidence type="ECO:0000256" key="5">
    <source>
        <dbReference type="SAM" id="Phobius"/>
    </source>
</evidence>
<dbReference type="AlphaFoldDB" id="A0A8J3A8X5"/>
<organism evidence="6 7">
    <name type="scientific">Egicoccus halophilus</name>
    <dbReference type="NCBI Taxonomy" id="1670830"/>
    <lineage>
        <taxon>Bacteria</taxon>
        <taxon>Bacillati</taxon>
        <taxon>Actinomycetota</taxon>
        <taxon>Nitriliruptoria</taxon>
        <taxon>Egicoccales</taxon>
        <taxon>Egicoccaceae</taxon>
        <taxon>Egicoccus</taxon>
    </lineage>
</organism>
<feature type="transmembrane region" description="Helical" evidence="5">
    <location>
        <begin position="30"/>
        <end position="47"/>
    </location>
</feature>
<dbReference type="Pfam" id="PF01544">
    <property type="entry name" value="CorA"/>
    <property type="match status" value="1"/>
</dbReference>
<dbReference type="InterPro" id="IPR002523">
    <property type="entry name" value="MgTranspt_CorA/ZnTranspt_ZntB"/>
</dbReference>
<proteinExistence type="predicted"/>
<keyword evidence="7" id="KW-1185">Reference proteome</keyword>
<name>A0A8J3A8X5_9ACTN</name>
<dbReference type="InterPro" id="IPR045863">
    <property type="entry name" value="CorA_TM1_TM2"/>
</dbReference>
<reference evidence="6" key="2">
    <citation type="submission" date="2020-09" db="EMBL/GenBank/DDBJ databases">
        <authorList>
            <person name="Sun Q."/>
            <person name="Zhou Y."/>
        </authorList>
    </citation>
    <scope>NUCLEOTIDE SEQUENCE</scope>
    <source>
        <strain evidence="6">CGMCC 1.14988</strain>
    </source>
</reference>
<keyword evidence="4 5" id="KW-0472">Membrane</keyword>
<dbReference type="Gene3D" id="1.20.58.340">
    <property type="entry name" value="Magnesium transport protein CorA, transmembrane region"/>
    <property type="match status" value="1"/>
</dbReference>
<evidence type="ECO:0000313" key="6">
    <source>
        <dbReference type="EMBL" id="GGI07075.1"/>
    </source>
</evidence>
<dbReference type="GO" id="GO:0046873">
    <property type="term" value="F:metal ion transmembrane transporter activity"/>
    <property type="evidence" value="ECO:0007669"/>
    <property type="project" value="InterPro"/>
</dbReference>
<gene>
    <name evidence="6" type="ORF">GCM10011354_22280</name>
</gene>
<comment type="caution">
    <text evidence="6">The sequence shown here is derived from an EMBL/GenBank/DDBJ whole genome shotgun (WGS) entry which is preliminary data.</text>
</comment>
<dbReference type="Proteomes" id="UP000650511">
    <property type="component" value="Unassembled WGS sequence"/>
</dbReference>
<dbReference type="EMBL" id="BMHA01000007">
    <property type="protein sequence ID" value="GGI07075.1"/>
    <property type="molecule type" value="Genomic_DNA"/>
</dbReference>
<evidence type="ECO:0000256" key="1">
    <source>
        <dbReference type="ARBA" id="ARBA00004141"/>
    </source>
</evidence>